<evidence type="ECO:0000256" key="2">
    <source>
        <dbReference type="ARBA" id="ARBA00006906"/>
    </source>
</evidence>
<comment type="pathway">
    <text evidence="1">Carbohydrate acid metabolism.</text>
</comment>
<dbReference type="RefSeq" id="WP_350351815.1">
    <property type="nucleotide sequence ID" value="NZ_CP158357.1"/>
</dbReference>
<evidence type="ECO:0000256" key="4">
    <source>
        <dbReference type="ARBA" id="ARBA00023239"/>
    </source>
</evidence>
<dbReference type="AlphaFoldDB" id="A0AAU7VZE1"/>
<feature type="compositionally biased region" description="Basic and acidic residues" evidence="6">
    <location>
        <begin position="200"/>
        <end position="217"/>
    </location>
</feature>
<comment type="similarity">
    <text evidence="2">Belongs to the KHG/KDPG aldolase family.</text>
</comment>
<evidence type="ECO:0000256" key="3">
    <source>
        <dbReference type="ARBA" id="ARBA00011233"/>
    </source>
</evidence>
<accession>A0AAU7VZE1</accession>
<evidence type="ECO:0000313" key="7">
    <source>
        <dbReference type="EMBL" id="XBX78571.1"/>
    </source>
</evidence>
<dbReference type="InterPro" id="IPR013785">
    <property type="entry name" value="Aldolase_TIM"/>
</dbReference>
<sequence length="228" mass="23098">MSVVDNQQLRERIDAERIVAILRGTDVDATVDAALTLIDAGILTLEIALTLEGAEEAIAQVVQAAPPEALIGAGTVLTEADADRALSAGAQFLVTPTLTASVEYAVRQGVGVLPGVYTPTEIQRGMDLGAAAVKLFPASALGPGFIRAVRDPFPGARIIPVGGVGVDTIGGYFAAGAFAVGVGGPLVGDAATPGETGSRSPRERGRSSTPSADERRAGHPQVPGPSLI</sequence>
<dbReference type="GO" id="GO:0016829">
    <property type="term" value="F:lyase activity"/>
    <property type="evidence" value="ECO:0007669"/>
    <property type="project" value="UniProtKB-KW"/>
</dbReference>
<dbReference type="InterPro" id="IPR031338">
    <property type="entry name" value="KDPG/KHG_AS_2"/>
</dbReference>
<dbReference type="SUPFAM" id="SSF51569">
    <property type="entry name" value="Aldolase"/>
    <property type="match status" value="1"/>
</dbReference>
<dbReference type="EMBL" id="CP158357">
    <property type="protein sequence ID" value="XBX78571.1"/>
    <property type="molecule type" value="Genomic_DNA"/>
</dbReference>
<dbReference type="Pfam" id="PF01081">
    <property type="entry name" value="Aldolase"/>
    <property type="match status" value="1"/>
</dbReference>
<dbReference type="Gene3D" id="3.20.20.70">
    <property type="entry name" value="Aldolase class I"/>
    <property type="match status" value="1"/>
</dbReference>
<dbReference type="PANTHER" id="PTHR30246:SF1">
    <property type="entry name" value="2-DEHYDRO-3-DEOXY-6-PHOSPHOGALACTONATE ALDOLASE-RELATED"/>
    <property type="match status" value="1"/>
</dbReference>
<dbReference type="PANTHER" id="PTHR30246">
    <property type="entry name" value="2-KETO-3-DEOXY-6-PHOSPHOGLUCONATE ALDOLASE"/>
    <property type="match status" value="1"/>
</dbReference>
<evidence type="ECO:0000256" key="5">
    <source>
        <dbReference type="ARBA" id="ARBA00023277"/>
    </source>
</evidence>
<gene>
    <name evidence="7" type="ORF">ABS642_00320</name>
</gene>
<dbReference type="PROSITE" id="PS00160">
    <property type="entry name" value="ALDOLASE_KDPG_KHG_2"/>
    <property type="match status" value="1"/>
</dbReference>
<protein>
    <submittedName>
        <fullName evidence="7">Bifunctional 4-hydroxy-2-oxoglutarate aldolase/2-dehydro-3-deoxy-phosphogluconate aldolase</fullName>
    </submittedName>
</protein>
<name>A0AAU7VZE1_9MICO</name>
<evidence type="ECO:0000256" key="6">
    <source>
        <dbReference type="SAM" id="MobiDB-lite"/>
    </source>
</evidence>
<organism evidence="7">
    <name type="scientific">Microbacterium sp. A8/3-1</name>
    <dbReference type="NCBI Taxonomy" id="3160749"/>
    <lineage>
        <taxon>Bacteria</taxon>
        <taxon>Bacillati</taxon>
        <taxon>Actinomycetota</taxon>
        <taxon>Actinomycetes</taxon>
        <taxon>Micrococcales</taxon>
        <taxon>Microbacteriaceae</taxon>
        <taxon>Microbacterium</taxon>
    </lineage>
</organism>
<keyword evidence="4" id="KW-0456">Lyase</keyword>
<dbReference type="CDD" id="cd00452">
    <property type="entry name" value="KDPG_aldolase"/>
    <property type="match status" value="1"/>
</dbReference>
<evidence type="ECO:0000256" key="1">
    <source>
        <dbReference type="ARBA" id="ARBA00004761"/>
    </source>
</evidence>
<keyword evidence="5" id="KW-0119">Carbohydrate metabolism</keyword>
<feature type="region of interest" description="Disordered" evidence="6">
    <location>
        <begin position="190"/>
        <end position="228"/>
    </location>
</feature>
<reference evidence="7" key="1">
    <citation type="submission" date="2024-06" db="EMBL/GenBank/DDBJ databases">
        <title>Draft genome sequence of Microbacterium sp. strain A8/3-1, isolated from Oxytropis tragacanthoides Fisch. ex DC. Root nodules in the Altai region of Russia.</title>
        <authorList>
            <person name="Sazanova A."/>
            <person name="Guro P."/>
            <person name="Kuznetsova I."/>
            <person name="Belimov A."/>
            <person name="Safronova V."/>
        </authorList>
    </citation>
    <scope>NUCLEOTIDE SEQUENCE</scope>
    <source>
        <strain evidence="7">A8/3-1</strain>
    </source>
</reference>
<dbReference type="InterPro" id="IPR000887">
    <property type="entry name" value="Aldlse_KDPG_KHG"/>
</dbReference>
<proteinExistence type="inferred from homology"/>
<comment type="subunit">
    <text evidence="3">Homotrimer.</text>
</comment>